<evidence type="ECO:0000313" key="1">
    <source>
        <dbReference type="EMBL" id="TDQ41154.1"/>
    </source>
</evidence>
<gene>
    <name evidence="1" type="ORF">EV213_104152</name>
</gene>
<name>A0A4R6UDI0_9BACI</name>
<dbReference type="AlphaFoldDB" id="A0A4R6UDI0"/>
<dbReference type="EMBL" id="SNYJ01000004">
    <property type="protein sequence ID" value="TDQ41154.1"/>
    <property type="molecule type" value="Genomic_DNA"/>
</dbReference>
<reference evidence="1 2" key="1">
    <citation type="submission" date="2019-03" db="EMBL/GenBank/DDBJ databases">
        <title>Genomic Encyclopedia of Type Strains, Phase IV (KMG-IV): sequencing the most valuable type-strain genomes for metagenomic binning, comparative biology and taxonomic classification.</title>
        <authorList>
            <person name="Goeker M."/>
        </authorList>
    </citation>
    <scope>NUCLEOTIDE SEQUENCE [LARGE SCALE GENOMIC DNA]</scope>
    <source>
        <strain evidence="1 2">DSM 28697</strain>
    </source>
</reference>
<accession>A0A4R6UDI0</accession>
<protein>
    <submittedName>
        <fullName evidence="1">Uncharacterized protein</fullName>
    </submittedName>
</protein>
<comment type="caution">
    <text evidence="1">The sequence shown here is derived from an EMBL/GenBank/DDBJ whole genome shotgun (WGS) entry which is preliminary data.</text>
</comment>
<keyword evidence="2" id="KW-1185">Reference proteome</keyword>
<sequence length="211" mass="25181">MCIKNKQVVDGRVSPCHYKESVLLVHLKLYRGAKMEQYLYHYYEYERGPFKTLSSLKIDEARSIHEKLREAGDVFASQRADDYLVIRRELESKARDLFIQQGGEPQSKYPHYMTLGACSWLKSWYREGSEIRIRCDAFDPLRISFTYGDLFPTMRYQDGKPYRGKVYTKPEIFELIKRFGYPQVWNRDGKLGPERYIEVQIWDEEAIEKYK</sequence>
<evidence type="ECO:0000313" key="2">
    <source>
        <dbReference type="Proteomes" id="UP000295632"/>
    </source>
</evidence>
<organism evidence="1 2">
    <name type="scientific">Aureibacillus halotolerans</name>
    <dbReference type="NCBI Taxonomy" id="1508390"/>
    <lineage>
        <taxon>Bacteria</taxon>
        <taxon>Bacillati</taxon>
        <taxon>Bacillota</taxon>
        <taxon>Bacilli</taxon>
        <taxon>Bacillales</taxon>
        <taxon>Bacillaceae</taxon>
        <taxon>Aureibacillus</taxon>
    </lineage>
</organism>
<proteinExistence type="predicted"/>
<dbReference type="Proteomes" id="UP000295632">
    <property type="component" value="Unassembled WGS sequence"/>
</dbReference>